<dbReference type="PANTHER" id="PTHR46246">
    <property type="entry name" value="GUANOSINE-3',5'-BIS(DIPHOSPHATE) 3'-PYROPHOSPHOHYDROLASE MESH1"/>
    <property type="match status" value="1"/>
</dbReference>
<sequence length="181" mass="20752">MTSAEKLADWVEDKHKNQLIKSTLFPYFDHLNKVALMAKNATEWGYEIGLCHDLLEDTATTSTELQTALVHFGYPQTVADLITACVVELTDVFTKTAYPELRKKERKKLENKRLQTLSAAAQTVKYADLIDNVAWMMKYDLKHAAKYLKKKSVLLTNLTLGNVYLRQQAMDIIQQELLKLE</sequence>
<proteinExistence type="predicted"/>
<gene>
    <name evidence="1" type="ORF">H9L23_06685</name>
</gene>
<dbReference type="Gene3D" id="1.10.3210.10">
    <property type="entry name" value="Hypothetical protein af1432"/>
    <property type="match status" value="1"/>
</dbReference>
<evidence type="ECO:0000313" key="2">
    <source>
        <dbReference type="Proteomes" id="UP000515806"/>
    </source>
</evidence>
<organism evidence="1 2">
    <name type="scientific">Pedobacter roseus</name>
    <dbReference type="NCBI Taxonomy" id="336820"/>
    <lineage>
        <taxon>Bacteria</taxon>
        <taxon>Pseudomonadati</taxon>
        <taxon>Bacteroidota</taxon>
        <taxon>Sphingobacteriia</taxon>
        <taxon>Sphingobacteriales</taxon>
        <taxon>Sphingobacteriaceae</taxon>
        <taxon>Pedobacter</taxon>
    </lineage>
</organism>
<evidence type="ECO:0008006" key="3">
    <source>
        <dbReference type="Google" id="ProtNLM"/>
    </source>
</evidence>
<dbReference type="Proteomes" id="UP000515806">
    <property type="component" value="Chromosome"/>
</dbReference>
<dbReference type="InterPro" id="IPR052194">
    <property type="entry name" value="MESH1"/>
</dbReference>
<dbReference type="AlphaFoldDB" id="A0A7G9QK94"/>
<dbReference type="PANTHER" id="PTHR46246:SF1">
    <property type="entry name" value="GUANOSINE-3',5'-BIS(DIPHOSPHATE) 3'-PYROPHOSPHOHYDROLASE MESH1"/>
    <property type="match status" value="1"/>
</dbReference>
<dbReference type="KEGG" id="proe:H9L23_06685"/>
<accession>A0A7G9QK94</accession>
<dbReference type="EMBL" id="CP060723">
    <property type="protein sequence ID" value="QNN43769.1"/>
    <property type="molecule type" value="Genomic_DNA"/>
</dbReference>
<dbReference type="RefSeq" id="WP_187594232.1">
    <property type="nucleotide sequence ID" value="NZ_CP060723.1"/>
</dbReference>
<evidence type="ECO:0000313" key="1">
    <source>
        <dbReference type="EMBL" id="QNN43769.1"/>
    </source>
</evidence>
<dbReference type="GO" id="GO:0008893">
    <property type="term" value="F:guanosine-3',5'-bis(diphosphate) 3'-diphosphatase activity"/>
    <property type="evidence" value="ECO:0007669"/>
    <property type="project" value="TreeGrafter"/>
</dbReference>
<protein>
    <recommendedName>
        <fullName evidence="3">HD domain-containing protein</fullName>
    </recommendedName>
</protein>
<name>A0A7G9QK94_9SPHI</name>
<keyword evidence="2" id="KW-1185">Reference proteome</keyword>
<reference evidence="1 2" key="1">
    <citation type="submission" date="2020-08" db="EMBL/GenBank/DDBJ databases">
        <title>Genome sequence of Pedobacter roseus KACC 11594T.</title>
        <authorList>
            <person name="Hyun D.-W."/>
            <person name="Bae J.-W."/>
        </authorList>
    </citation>
    <scope>NUCLEOTIDE SEQUENCE [LARGE SCALE GENOMIC DNA]</scope>
    <source>
        <strain evidence="1 2">KACC 11594</strain>
    </source>
</reference>
<dbReference type="SUPFAM" id="SSF109604">
    <property type="entry name" value="HD-domain/PDEase-like"/>
    <property type="match status" value="1"/>
</dbReference>